<evidence type="ECO:0000259" key="3">
    <source>
        <dbReference type="Pfam" id="PF23128"/>
    </source>
</evidence>
<feature type="domain" description="C2CD5 C-terminal" evidence="3">
    <location>
        <begin position="1524"/>
        <end position="1613"/>
    </location>
</feature>
<organism evidence="4 5">
    <name type="scientific">Plasmodium vivax India VII</name>
    <dbReference type="NCBI Taxonomy" id="1077284"/>
    <lineage>
        <taxon>Eukaryota</taxon>
        <taxon>Sar</taxon>
        <taxon>Alveolata</taxon>
        <taxon>Apicomplexa</taxon>
        <taxon>Aconoidasida</taxon>
        <taxon>Haemosporida</taxon>
        <taxon>Plasmodiidae</taxon>
        <taxon>Plasmodium</taxon>
        <taxon>Plasmodium (Plasmodium)</taxon>
    </lineage>
</organism>
<feature type="domain" description="C2" evidence="2">
    <location>
        <begin position="519"/>
        <end position="616"/>
    </location>
</feature>
<evidence type="ECO:0000313" key="5">
    <source>
        <dbReference type="Proteomes" id="UP000053562"/>
    </source>
</evidence>
<dbReference type="InterPro" id="IPR056431">
    <property type="entry name" value="C2CD5_YbjQ-rel_dom"/>
</dbReference>
<feature type="compositionally biased region" description="Basic residues" evidence="1">
    <location>
        <begin position="1201"/>
        <end position="1218"/>
    </location>
</feature>
<dbReference type="InterPro" id="IPR038983">
    <property type="entry name" value="C2CD5"/>
</dbReference>
<feature type="compositionally biased region" description="Basic and acidic residues" evidence="1">
    <location>
        <begin position="1436"/>
        <end position="1462"/>
    </location>
</feature>
<dbReference type="Pfam" id="PF23128">
    <property type="entry name" value="YbjQ_4"/>
    <property type="match status" value="1"/>
</dbReference>
<dbReference type="GO" id="GO:0090314">
    <property type="term" value="P:positive regulation of protein targeting to membrane"/>
    <property type="evidence" value="ECO:0007669"/>
    <property type="project" value="TreeGrafter"/>
</dbReference>
<dbReference type="GO" id="GO:0010828">
    <property type="term" value="P:positive regulation of D-glucose transmembrane transport"/>
    <property type="evidence" value="ECO:0007669"/>
    <property type="project" value="TreeGrafter"/>
</dbReference>
<dbReference type="Pfam" id="PF23025">
    <property type="entry name" value="YbjQ_2"/>
    <property type="match status" value="3"/>
</dbReference>
<dbReference type="OrthoDB" id="419768at2759"/>
<dbReference type="GO" id="GO:0005886">
    <property type="term" value="C:plasma membrane"/>
    <property type="evidence" value="ECO:0007669"/>
    <property type="project" value="TreeGrafter"/>
</dbReference>
<evidence type="ECO:0000313" key="4">
    <source>
        <dbReference type="EMBL" id="KMZ82140.1"/>
    </source>
</evidence>
<dbReference type="GO" id="GO:0005544">
    <property type="term" value="F:calcium-dependent phospholipid binding"/>
    <property type="evidence" value="ECO:0007669"/>
    <property type="project" value="InterPro"/>
</dbReference>
<dbReference type="GO" id="GO:0005509">
    <property type="term" value="F:calcium ion binding"/>
    <property type="evidence" value="ECO:0007669"/>
    <property type="project" value="TreeGrafter"/>
</dbReference>
<dbReference type="GO" id="GO:0031340">
    <property type="term" value="P:positive regulation of vesicle fusion"/>
    <property type="evidence" value="ECO:0007669"/>
    <property type="project" value="TreeGrafter"/>
</dbReference>
<feature type="compositionally biased region" description="Basic and acidic residues" evidence="1">
    <location>
        <begin position="1182"/>
        <end position="1200"/>
    </location>
</feature>
<evidence type="ECO:0000259" key="2">
    <source>
        <dbReference type="Pfam" id="PF23025"/>
    </source>
</evidence>
<name>A0A0J9SGL4_PLAVI</name>
<feature type="domain" description="C2" evidence="2">
    <location>
        <begin position="227"/>
        <end position="315"/>
    </location>
</feature>
<protein>
    <submittedName>
        <fullName evidence="4">Uncharacterized protein</fullName>
    </submittedName>
</protein>
<feature type="region of interest" description="Disordered" evidence="1">
    <location>
        <begin position="1038"/>
        <end position="1101"/>
    </location>
</feature>
<dbReference type="InterPro" id="IPR057815">
    <property type="entry name" value="C2CD5_C"/>
</dbReference>
<dbReference type="EMBL" id="KQ234208">
    <property type="protein sequence ID" value="KMZ82140.1"/>
    <property type="molecule type" value="Genomic_DNA"/>
</dbReference>
<accession>A0A0J9SGL4</accession>
<feature type="compositionally biased region" description="Low complexity" evidence="1">
    <location>
        <begin position="1038"/>
        <end position="1057"/>
    </location>
</feature>
<evidence type="ECO:0000256" key="1">
    <source>
        <dbReference type="SAM" id="MobiDB-lite"/>
    </source>
</evidence>
<dbReference type="PANTHER" id="PTHR37412:SF2">
    <property type="entry name" value="C2 DOMAIN-CONTAINING PROTEIN 5"/>
    <property type="match status" value="1"/>
</dbReference>
<dbReference type="GO" id="GO:0072659">
    <property type="term" value="P:protein localization to plasma membrane"/>
    <property type="evidence" value="ECO:0007669"/>
    <property type="project" value="TreeGrafter"/>
</dbReference>
<feature type="domain" description="C2" evidence="2">
    <location>
        <begin position="371"/>
        <end position="460"/>
    </location>
</feature>
<feature type="region of interest" description="Disordered" evidence="1">
    <location>
        <begin position="838"/>
        <end position="930"/>
    </location>
</feature>
<feature type="region of interest" description="Disordered" evidence="1">
    <location>
        <begin position="1182"/>
        <end position="1218"/>
    </location>
</feature>
<feature type="compositionally biased region" description="Basic and acidic residues" evidence="1">
    <location>
        <begin position="852"/>
        <end position="879"/>
    </location>
</feature>
<sequence>MPCILKVRISGIRDFNAFERSEVDSLKYVEVGGNINRHTDDLNLSFRLEIADDSELQTCPLKITIDDVENINSGYIQIDFSFFYFHDNLKLEGWFPLYDSLAGLKGSHAQQSARLAARLVEETPPCGCLHPTYPLHHKRTYFLPLPPPVLWVAPMLGELYCTIKWEFFEEKNPYNDNSAGEGVVGEGVVGEGAVDVLLLGTTSFPKYSPLLHRANYKLRRKTRTAARPHGRFCHELKIVNDPEYDWKDLIRSNRNSNEARCDVIQNSFMQTRKIIGKKAKLLGGNAILGYQEHLNLEGGTTNKICIRIIGTVVKLGVRNLNDPNYATPGENRNIKNILRNNELLRQNSLEKNKDLKLYKRDSTLPNSTFNFVDVILLTVDSLPNSVKYTYGGLVAAKSVKVLHQRLTEQHRDEWLLEIRDEIKSNAKFLSCNVILGYKEDTYIYNDVIILFCYGTAINVMPSFFQDDKIVSYANSERNKHQSFKGGPLNAHRNSSCVYLHYASDDIERDTVLCRVCNEASVPKILISSSSVPQNLAVIGNGFLISAFVVYPLKKHYGEYLASEISEVFPFLELNLHKQIICKLLVNGFNSIFDYNLRLCFNQSYLFGYCCGTGMCMYGTYSENKFLIKSNYKDNFYIRNKSITTRELKIIYDNLNYRSFFCRNKSLLSPVFIQGDMVQDSDGRVDPSQKYKSKLPNGGENDLMEQAFSEELPVEPIKQNPNGDEQPRCDRIKGNNYFRLREIYLKEEEELLNCPNESDHHKRDNAMEYTQLGIKERKRIKKKKEKKKAKRVKNKGYIYEVEDHLDNITLLNIYEDSIALYNYVFNLDVHNYLANKRHDSGALPHRGSPPSDEGQRGKNIEHFPKEEPPKEGAPKCDHLTMESLQSKGHISPARDPLPHRGEEKRGSDPHGDVRSQVDRSGRSERESPSIVKRNLSCYGPISTIKSSEERKFPRIFLPASRSQLMRTCNRSFALDRSENSLPFDCEFRKGGGDENQPKYFFYMCTLDLLPSIRFETFYEQRESKAALNEAALNEAALNEAAPSDAAPSDAVPNKATPNKAPPNEAPPHKTDANPGGANQATAPNSRKRELLVGNSPPRVTTNNCVMDSINKCIAIGKRQSDSEGNLSDERREANLLGYLLRKERDDLLSDQFSDQVSERPAEGGLDAVASQCGILQGEAATERIEKLPPPAERKTLTDEERRKKKTKKKTEKKNKNKGKHTYLNNLSKSYLYLIKRINLFSENNEQVDVVYEKINKAFNDLYNVLIFYLFANKMYPCCLYCIKYHFAFTSVDVLEVMLTGHLVKIKNNNSVSLELKSMNRLMQENLLKHFFNYLENYYIEKWQLLFNSPELFPPSSGDKLGARRSKMMTMMMDHYGGDKVPGGQRKKRGILHTLAEKLFSLRLCFSHRGGGSKEAAVGGSAMGRSATGRSGIGRSATGRDKAGTTTHAKDTPTQRGEEKETRGNKKNKLSLFLKKAAKKAKQPSDKYNLSDTLFLFNDLKNYISLENRKHLFDSFPDQKFSSIIITPLNVLPNVIIKKYFGIISLHIVKENVNLKQFDVFYQSIISDVLFIAKAHIKAIGANLLCSFRITNLFMREERSHAYALISICGDVAKV</sequence>
<gene>
    <name evidence="4" type="ORF">PVIIG_04882</name>
</gene>
<dbReference type="PANTHER" id="PTHR37412">
    <property type="entry name" value="C2 DOMAIN-CONTAINING PROTEIN 5"/>
    <property type="match status" value="1"/>
</dbReference>
<proteinExistence type="predicted"/>
<feature type="region of interest" description="Disordered" evidence="1">
    <location>
        <begin position="1412"/>
        <end position="1464"/>
    </location>
</feature>
<feature type="compositionally biased region" description="Basic and acidic residues" evidence="1">
    <location>
        <begin position="895"/>
        <end position="926"/>
    </location>
</feature>
<dbReference type="Proteomes" id="UP000053562">
    <property type="component" value="Unassembled WGS sequence"/>
</dbReference>
<reference evidence="4 5" key="1">
    <citation type="submission" date="2011-08" db="EMBL/GenBank/DDBJ databases">
        <title>The Genome Sequence of Plasmodium vivax India VII.</title>
        <authorList>
            <consortium name="The Broad Institute Genome Sequencing Platform"/>
            <consortium name="The Broad Institute Genome Sequencing Center for Infectious Disease"/>
            <person name="Neafsey D."/>
            <person name="Carlton J."/>
            <person name="Barnwell J."/>
            <person name="Collins W."/>
            <person name="Escalante A."/>
            <person name="Mullikin J."/>
            <person name="Saul A."/>
            <person name="Guigo R."/>
            <person name="Camara F."/>
            <person name="Young S.K."/>
            <person name="Zeng Q."/>
            <person name="Gargeya S."/>
            <person name="Fitzgerald M."/>
            <person name="Haas B."/>
            <person name="Abouelleil A."/>
            <person name="Alvarado L."/>
            <person name="Arachchi H.M."/>
            <person name="Berlin A."/>
            <person name="Brown A."/>
            <person name="Chapman S.B."/>
            <person name="Chen Z."/>
            <person name="Dunbar C."/>
            <person name="Freedman E."/>
            <person name="Gearin G."/>
            <person name="Gellesch M."/>
            <person name="Goldberg J."/>
            <person name="Griggs A."/>
            <person name="Gujja S."/>
            <person name="Heiman D."/>
            <person name="Howarth C."/>
            <person name="Larson L."/>
            <person name="Lui A."/>
            <person name="MacDonald P.J.P."/>
            <person name="Montmayeur A."/>
            <person name="Murphy C."/>
            <person name="Neiman D."/>
            <person name="Pearson M."/>
            <person name="Priest M."/>
            <person name="Roberts A."/>
            <person name="Saif S."/>
            <person name="Shea T."/>
            <person name="Shenoy N."/>
            <person name="Sisk P."/>
            <person name="Stolte C."/>
            <person name="Sykes S."/>
            <person name="Wortman J."/>
            <person name="Nusbaum C."/>
            <person name="Birren B."/>
        </authorList>
    </citation>
    <scope>NUCLEOTIDE SEQUENCE [LARGE SCALE GENOMIC DNA]</scope>
    <source>
        <strain evidence="4 5">India VII</strain>
    </source>
</reference>
<dbReference type="GO" id="GO:0065002">
    <property type="term" value="P:intracellular protein transmembrane transport"/>
    <property type="evidence" value="ECO:0007669"/>
    <property type="project" value="TreeGrafter"/>
</dbReference>